<keyword evidence="2" id="KW-1185">Reference proteome</keyword>
<reference evidence="1" key="1">
    <citation type="submission" date="2021-06" db="EMBL/GenBank/DDBJ databases">
        <title>Parelaphostrongylus tenuis whole genome reference sequence.</title>
        <authorList>
            <person name="Garwood T.J."/>
            <person name="Larsen P.A."/>
            <person name="Fountain-Jones N.M."/>
            <person name="Garbe J.R."/>
            <person name="Macchietto M.G."/>
            <person name="Kania S.A."/>
            <person name="Gerhold R.W."/>
            <person name="Richards J.E."/>
            <person name="Wolf T.M."/>
        </authorList>
    </citation>
    <scope>NUCLEOTIDE SEQUENCE</scope>
    <source>
        <strain evidence="1">MNPRO001-30</strain>
        <tissue evidence="1">Meninges</tissue>
    </source>
</reference>
<dbReference type="Proteomes" id="UP001196413">
    <property type="component" value="Unassembled WGS sequence"/>
</dbReference>
<evidence type="ECO:0000313" key="1">
    <source>
        <dbReference type="EMBL" id="KAJ1368460.1"/>
    </source>
</evidence>
<dbReference type="EMBL" id="JAHQIW010006198">
    <property type="protein sequence ID" value="KAJ1368460.1"/>
    <property type="molecule type" value="Genomic_DNA"/>
</dbReference>
<sequence>MSDAMQYIIVISRHTIISADEDQCRSPGGANAGSGPSQRPKLLMFLVLSLNLTSDAPE</sequence>
<name>A0AAD5R2L4_PARTN</name>
<protein>
    <submittedName>
        <fullName evidence="1">Uncharacterized protein</fullName>
    </submittedName>
</protein>
<proteinExistence type="predicted"/>
<accession>A0AAD5R2L4</accession>
<gene>
    <name evidence="1" type="ORF">KIN20_029591</name>
</gene>
<organism evidence="1 2">
    <name type="scientific">Parelaphostrongylus tenuis</name>
    <name type="common">Meningeal worm</name>
    <dbReference type="NCBI Taxonomy" id="148309"/>
    <lineage>
        <taxon>Eukaryota</taxon>
        <taxon>Metazoa</taxon>
        <taxon>Ecdysozoa</taxon>
        <taxon>Nematoda</taxon>
        <taxon>Chromadorea</taxon>
        <taxon>Rhabditida</taxon>
        <taxon>Rhabditina</taxon>
        <taxon>Rhabditomorpha</taxon>
        <taxon>Strongyloidea</taxon>
        <taxon>Metastrongylidae</taxon>
        <taxon>Parelaphostrongylus</taxon>
    </lineage>
</organism>
<comment type="caution">
    <text evidence="1">The sequence shown here is derived from an EMBL/GenBank/DDBJ whole genome shotgun (WGS) entry which is preliminary data.</text>
</comment>
<dbReference type="AlphaFoldDB" id="A0AAD5R2L4"/>
<evidence type="ECO:0000313" key="2">
    <source>
        <dbReference type="Proteomes" id="UP001196413"/>
    </source>
</evidence>